<keyword evidence="69" id="KW-0325">Glycoprotein</keyword>
<feature type="domain" description="Helicase ATP-binding" evidence="95">
    <location>
        <begin position="1217"/>
        <end position="1369"/>
    </location>
</feature>
<evidence type="ECO:0000256" key="12">
    <source>
        <dbReference type="ARBA" id="ARBA00004563"/>
    </source>
</evidence>
<evidence type="ECO:0000256" key="91">
    <source>
        <dbReference type="ARBA" id="ARBA00065040"/>
    </source>
</evidence>
<evidence type="ECO:0000256" key="33">
    <source>
        <dbReference type="ARBA" id="ARBA00022692"/>
    </source>
</evidence>
<keyword evidence="63" id="KW-0543">Viral nucleoprotein</keyword>
<dbReference type="FunFam" id="3.30.70.270:FF:000015">
    <property type="entry name" value="Genome polyprotein"/>
    <property type="match status" value="1"/>
</dbReference>
<evidence type="ECO:0000256" key="74">
    <source>
        <dbReference type="ARBA" id="ARBA00023268"/>
    </source>
</evidence>
<evidence type="ECO:0000256" key="3">
    <source>
        <dbReference type="ARBA" id="ARBA00001947"/>
    </source>
</evidence>
<dbReference type="Gene3D" id="2.30.30.710">
    <property type="entry name" value="Hepatitis C virus non-structural protein NS2, C-terminal domain"/>
    <property type="match status" value="1"/>
</dbReference>
<keyword evidence="68" id="KW-0804">Transcription</keyword>
<evidence type="ECO:0000256" key="2">
    <source>
        <dbReference type="ARBA" id="ARBA00001946"/>
    </source>
</evidence>
<comment type="cofactor">
    <cofactor evidence="3">
        <name>Zn(2+)</name>
        <dbReference type="ChEBI" id="CHEBI:29105"/>
    </cofactor>
</comment>
<dbReference type="FunFam" id="3.40.50.300:FF:000557">
    <property type="entry name" value="Genome polyprotein"/>
    <property type="match status" value="1"/>
</dbReference>
<dbReference type="InterPro" id="IPR043504">
    <property type="entry name" value="Peptidase_S1_PA_chymotrypsin"/>
</dbReference>
<dbReference type="PROSITE" id="PS51822">
    <property type="entry name" value="HV_PV_NS3_PRO"/>
    <property type="match status" value="1"/>
</dbReference>
<dbReference type="GO" id="GO:0075512">
    <property type="term" value="P:clathrin-dependent endocytosis of virus by host cell"/>
    <property type="evidence" value="ECO:0007669"/>
    <property type="project" value="UniProtKB-KW"/>
</dbReference>
<keyword evidence="36" id="KW-0479">Metal-binding</keyword>
<dbReference type="CDD" id="cd17931">
    <property type="entry name" value="DEXHc_viral_Ns3"/>
    <property type="match status" value="1"/>
</dbReference>
<keyword evidence="54" id="KW-1105">Inhibition of host STAT1 by virus</keyword>
<dbReference type="GO" id="GO:0039563">
    <property type="term" value="P:symbiont-mediated suppression of host JAK-STAT cascade via inhibition of STAT1 activity"/>
    <property type="evidence" value="ECO:0007669"/>
    <property type="project" value="UniProtKB-KW"/>
</dbReference>
<sequence>MSTNSKPQRKTKRNTNRRPQDVKFPGGGQIVGGVYLLPRRGPRLGVRATRKTSERSQPRGRRQPIPKARRPEGRTWAQPGYPWPLYGNEGCGWAGWLLSPRGSRPSWGPTDPRRRSRNLGKVIDTLTCGFADLMGYIPLVGAPLGGAARALAHGVRVLEDGVNYATGNLPGCSFSIFLLALLSCLTVPTSAYQVRNSSGLYHVTNDCPNSSIVYEAADAILHTPGCVPCVREGNTSRCWVAITPTVATRDGKLPTTQLRRHIDLLVGSATLCSALYVGDLCGSVFLVGQLFTFSPRRHWTTQGCNCSIYPGHITGHRMAWDMMMNWSPTTALVVAQLLRIPQAILDMIAGAHWGVLAGLAYFSMVGNWAKVLVVLLLFAGVDAETQVTGGIASYTTSGIASLFTPGARQNIQLINTNGSWHINSTALNCNDSLRTGWIAGLIYHHKFNSSGCPERLASCRPLTYFNQGWGPIKHANGSGPDQRPYCWHYPPKPCGIVPAKTVCGPVYCFTPSPVVVGTTDRAGVPTYNWGENDTDVFVLNNTRPPLGNWFGCTWMNSTGFTKVCGAPPCVIGGVGNNTLYCPTDCFRKHPEATYSRCGSGPWITPRCLVNYPYRLWHYPCTVNYTMFKIRMYVGGVEHRLEAACNWTRGERCDLEDRDRSELSPLLLSTTQWQVLPCSFTTLPALSTGLIHLHQNIVDVQYLYGVGSSIASWAIKWDYVVLLFLLLADARVCSCLWMMLLISQAEAALENLVVLNAASLAGTHGLVSFLVFFCFAWYLKGKWVPGAAYAFYGMWPLLLLLLALPQRAYALDTEVAASCGGVVLVGLMVLTLSPYYKRYISWCLWWLQYFLTRVEAHLHVWVPPLNVRGGRDAVILLTCAAHPTLVFDITKLLLAVLGPLWVLQASLLKVPYFVRVQGLLRICALARKVAGGHYVQMAIIKLGALTGTYVYNHLTPLRDWAHNGLRDLAVAVEPVVFSRMETKLITWGADTAACGDIINGLPVSARRGQEILLGPADGMVSKGWRLLAPITAYAQQTRGLLGCIITSLTGRDKNQVEGEVQIVSTAAQTFLATCINGVCWTVYHGAGTRTIASPKGPVIQMYTNVDKDLVGWPAPQGARSLTPCTCGSSDLYLVTRHADVIPVRRRGDSRGSLLSPRPISYLKGSSGGPLLCPAGHAVGIFRAAVCTRGVAKAVDFIPVENLETTMRSPVFTDNSSPPAVPQSFQVAHLHAPTGSGKSTKVPAAYAAQGYKVLVLNPSVAATLGFGVYMSKAHGIDPNIRTGVRTITTGSPITYSTYGKFLADGGCSGGAYDIIICDECHSTDATSILGIGTVLDQAETAGARLVVLATATPPGSVTVPHPNIEEVALSTTGEIPFYGKAIPLEVIKGGRHLIFCHSKKKCDELAAKLVALGINAVAYYRGLDVSVIPTSGDVVVVATDALMTGFTGDFDSVIDCNTCVTQTVDFSLDPTFTIETTTLPQDAVSRTQRRGRTGRGKPGIYRFVAPGERPSGMFDSSVLCECYDAGCAWYELTPAETTVRLRAYMNTPGLPVCQDHLEFWEGVFTGLTHIDAHFLSQTKQSGENLPYLVAYQATVCARAQAPPPSWDQMWKCLLRLKPTLHGPTPLLYRLGAVQNEIILTHPITKYIMTCMSADLEVVTSTWVLVGGVLAALAAYCLSTGCVVIVGRVVLSGKPAIVPDREVLYQEFDEMEECSQHLPYIEQGMMLAEQFKQKALGLLQTASRQAEVIAPAVQTNWQKLETFWAKHMWNFISGIQYLAGLSTLPGNPAIASLMAFTAAVTSPLTTSQTLLFNILGGWVAAQLAAPGAATAFVGAGLAGAAIGSVGLGKVLVDILAGYGAGVAGALVAFKIMSGEVPSTEDLVNLLPAILSPGALVVGVVCAAILRRHVGPGEGAVQWMNRLIAFASRGNHVSPTHYVPESDATARVTAILSSLTVTQLLRRLHQWISSECTTPCSGSWLRDIWDWICEVLSDFKTWLKAKLMPQLPGIPFMSCQRGYKGAWRGDGIMHTRCHCGAEITGHVKNGTMRIVGPKTCRNMWSGTFPINAYTTGPCNPLPAPNYTFALWRVSAEEYVEIRQVGDFHYVTGMTTDNLKCPCQVPSPEFFTELDGVRLHRYAPPCKPLLREEVSFRVGLHEYPVGSQLPCEPEPDVAVLTSMLTDPSHITAEAAGRRLARGSPPSLASSSASQLSAPSLKATCTANHDSPDAELIEANLLWRQEMGGNITRVESENKVVILDSFDPLVAEEDEREISVPAEILRKSRRFAQALPIWARPDYNPPLVETWKKPDYEPPVVHGCPLPPPQSPPVPPPRKKRTVVLTESTVSTALAELATKSFGSSSTSGITGDNTTTSSEPAPSGCPPDSDAESYSSMPPLEGEPGDPDLSDGSWSTVSSGADTEDVVCCSMSYSWTGALITPCAAEEQKLPINALSNSLLRHHNLVYSTTSRSACQRQKKVTFDRLQVLDSHYQDVLKEVKAAASKVKANLLSVEEACSLTPPHSAKSKFGYGAKDVRCHARKAVNHINSVWKDLLEDSVTPIDTTIMAKNEVFCVQPEKGGRKPARLIVFPDLGVRVCEKMALYDVVSKLPLAVMGSSYGFQYSPGQRVEFLVQAWKSKKTPMGFSYDTRCFDSTVTENDIRTEEAIYQCCDLDPQARVAIKSLTERLYVGGPLTNSRGENCGYRRCRASGVLTTSCGNTLTCYIKARAACRAAGLRDCTMLVCGDDLVVICESAGVQEDAANLRAFTEAMTRYSAPPGDPPQPEYDLELITSCSSNVSVAHDGTGKRVYYLTRDPTTPLARAAWETARHTPVNSWLGNIIMFAPTLWARMILMTHFFSVLIARDQLEQALDCEIYGACYSIEPLDLPPIIQRLHGLSAFSLHSYSPGEINRVATCLRKLGVPPLRAWRHRARSVRARLLSRGGRAAICGKYLFNWAVRTKLKLTPIAAAGQLDLSGWFTAGYSGGDIYHSVSHARPRWFWFCLLLLAAGVGIYLLPNR</sequence>
<dbReference type="InterPro" id="IPR001490">
    <property type="entry name" value="HCV_NS4b"/>
</dbReference>
<evidence type="ECO:0000256" key="73">
    <source>
        <dbReference type="ARBA" id="ARBA00023258"/>
    </source>
</evidence>
<evidence type="ECO:0000313" key="99">
    <source>
        <dbReference type="EMBL" id="ABR27371.1"/>
    </source>
</evidence>
<keyword evidence="19" id="KW-1121">Modulation of host cell cycle by virus</keyword>
<keyword evidence="16" id="KW-1113">Inhibition of host RLR pathway by virus</keyword>
<dbReference type="GO" id="GO:0004252">
    <property type="term" value="F:serine-type endopeptidase activity"/>
    <property type="evidence" value="ECO:0007669"/>
    <property type="project" value="InterPro"/>
</dbReference>
<evidence type="ECO:0000256" key="20">
    <source>
        <dbReference type="ARBA" id="ARBA00022506"/>
    </source>
</evidence>
<evidence type="ECO:0000256" key="56">
    <source>
        <dbReference type="ARBA" id="ARBA00022989"/>
    </source>
</evidence>
<evidence type="ECO:0000256" key="42">
    <source>
        <dbReference type="ARBA" id="ARBA00022825"/>
    </source>
</evidence>
<keyword evidence="47" id="KW-0832">Ubl conjugation</keyword>
<comment type="subcellular location">
    <subcellularLocation>
        <location evidence="6">Host cell membrane</location>
    </subcellularLocation>
    <subcellularLocation>
        <location evidence="9">Host cytoplasm</location>
        <location evidence="9">Host perinuclear region</location>
    </subcellularLocation>
    <subcellularLocation>
        <location evidence="5">Host endoplasmic reticulum membrane</location>
        <topology evidence="5">Multi-pass membrane protein</topology>
    </subcellularLocation>
    <subcellularLocation>
        <location evidence="7">Host endoplasmic reticulum membrane</location>
        <topology evidence="7">Peripheral membrane protein</topology>
    </subcellularLocation>
    <subcellularLocation>
        <location evidence="11">Host endoplasmic reticulum membrane</location>
        <topology evidence="11">Single-pass type I membrane protein</topology>
    </subcellularLocation>
    <subcellularLocation>
        <location evidence="87">Host endoplasmic reticulum membrane</location>
        <topology evidence="87">Single-pass type IV membrane protein</topology>
    </subcellularLocation>
    <subcellularLocation>
        <location evidence="8">Host lipid droplet</location>
    </subcellularLocation>
    <subcellularLocation>
        <location evidence="10">Host mitochondrion membrane</location>
        <topology evidence="10">Single-pass type I membrane protein</topology>
    </subcellularLocation>
    <subcellularLocation>
        <location evidence="4">Host nucleus</location>
    </subcellularLocation>
    <subcellularLocation>
        <location evidence="12">Virion membrane</location>
        <topology evidence="12">Single-pass type I membrane protein</topology>
    </subcellularLocation>
</comment>
<dbReference type="InterPro" id="IPR013193">
    <property type="entry name" value="HCV_NS5a_1B_dom"/>
</dbReference>
<feature type="transmembrane region" description="Helical" evidence="93">
    <location>
        <begin position="752"/>
        <end position="777"/>
    </location>
</feature>
<keyword evidence="77" id="KW-0449">Lipoprotein</keyword>
<dbReference type="GO" id="GO:0039645">
    <property type="term" value="P:symbiont-mediated perturbation of host cell cycle G1/S transition checkpoint"/>
    <property type="evidence" value="ECO:0007669"/>
    <property type="project" value="UniProtKB-KW"/>
</dbReference>
<evidence type="ECO:0000256" key="26">
    <source>
        <dbReference type="ARBA" id="ARBA00022570"/>
    </source>
</evidence>
<keyword evidence="74" id="KW-0511">Multifunctional enzyme</keyword>
<dbReference type="Gene3D" id="2.40.10.120">
    <property type="match status" value="1"/>
</dbReference>
<evidence type="ECO:0000256" key="52">
    <source>
        <dbReference type="ARBA" id="ARBA00022890"/>
    </source>
</evidence>
<keyword evidence="29" id="KW-1090">Inhibition of host innate immune response by virus</keyword>
<dbReference type="Gene3D" id="1.20.1280.150">
    <property type="entry name" value="Hepatitis C virus non-structural protein NS2, N-terminal domain"/>
    <property type="match status" value="1"/>
</dbReference>
<evidence type="ECO:0000256" key="46">
    <source>
        <dbReference type="ARBA" id="ARBA00022842"/>
    </source>
</evidence>
<evidence type="ECO:0000256" key="77">
    <source>
        <dbReference type="ARBA" id="ARBA00023288"/>
    </source>
</evidence>
<dbReference type="GO" id="GO:0044191">
    <property type="term" value="C:host cell mitochondrial membrane"/>
    <property type="evidence" value="ECO:0007669"/>
    <property type="project" value="UniProtKB-SubCell"/>
</dbReference>
<keyword evidence="80" id="KW-1078">G1/S host cell cycle checkpoint dysregulation by virus</keyword>
<dbReference type="Pfam" id="PF00998">
    <property type="entry name" value="RdRP_3"/>
    <property type="match status" value="1"/>
</dbReference>
<feature type="transmembrane region" description="Helical" evidence="93">
    <location>
        <begin position="814"/>
        <end position="835"/>
    </location>
</feature>
<comment type="catalytic activity">
    <reaction evidence="1">
        <text>Hydrolysis of four peptide bonds in the viral precursor polyprotein, commonly with Asp or Glu in the P6 position, Cys or Thr in P1 and Ser or Ala in P1'.</text>
        <dbReference type="EC" id="3.4.21.98"/>
    </reaction>
</comment>
<evidence type="ECO:0000256" key="81">
    <source>
        <dbReference type="ARBA" id="ARBA00046032"/>
    </source>
</evidence>
<evidence type="ECO:0000256" key="57">
    <source>
        <dbReference type="ARBA" id="ARBA00022990"/>
    </source>
</evidence>
<dbReference type="Pfam" id="PF01006">
    <property type="entry name" value="HCV_NS4a"/>
    <property type="match status" value="1"/>
</dbReference>
<evidence type="ECO:0000259" key="95">
    <source>
        <dbReference type="PROSITE" id="PS51192"/>
    </source>
</evidence>
<feature type="domain" description="Peptidase S29" evidence="98">
    <location>
        <begin position="1027"/>
        <end position="1208"/>
    </location>
</feature>
<dbReference type="GO" id="GO:0042025">
    <property type="term" value="C:host cell nucleus"/>
    <property type="evidence" value="ECO:0007669"/>
    <property type="project" value="UniProtKB-SubCell"/>
</dbReference>
<keyword evidence="56 93" id="KW-1133">Transmembrane helix</keyword>
<comment type="catalytic activity">
    <reaction evidence="86">
        <text>ATP + H2O = ADP + phosphate + H(+)</text>
        <dbReference type="Rhea" id="RHEA:13065"/>
        <dbReference type="ChEBI" id="CHEBI:15377"/>
        <dbReference type="ChEBI" id="CHEBI:15378"/>
        <dbReference type="ChEBI" id="CHEBI:30616"/>
        <dbReference type="ChEBI" id="CHEBI:43474"/>
        <dbReference type="ChEBI" id="CHEBI:456216"/>
        <dbReference type="EC" id="3.6.4.13"/>
    </reaction>
</comment>
<dbReference type="InterPro" id="IPR009003">
    <property type="entry name" value="Peptidase_S1_PA"/>
</dbReference>
<dbReference type="PROSITE" id="PS51192">
    <property type="entry name" value="HELICASE_ATP_BIND_1"/>
    <property type="match status" value="1"/>
</dbReference>
<evidence type="ECO:0000256" key="15">
    <source>
        <dbReference type="ARBA" id="ARBA00022448"/>
    </source>
</evidence>
<keyword evidence="49" id="KW-1043">Host membrane</keyword>
<comment type="subunit">
    <text evidence="91">Forms a heterodimer with envelope glycoprotein E2. Interacts with mature core protein. Interacts with protease NS2. The heterodimer E1/E2 interacts with host CLDN1; this interaction plays a role in viral entry into host cell. Interacts with host SPSB2 (via C-terminus). Part of the viral assembly initiation complex composed of NS2, E1, E2, NS3, NS4A, NS5A and the mature core protein. Interacts with host NEURL3; this interaction prevents E1 binding to glycoprotein E2.</text>
</comment>
<dbReference type="GO" id="GO:0017124">
    <property type="term" value="F:SH3 domain binding"/>
    <property type="evidence" value="ECO:0007669"/>
    <property type="project" value="UniProtKB-KW"/>
</dbReference>
<keyword evidence="30" id="KW-1110">Inhibition of host TRAFs by virus</keyword>
<protein>
    <recommendedName>
        <fullName evidence="14">Genome polyprotein</fullName>
    </recommendedName>
</protein>
<keyword evidence="60" id="KW-1182">Viral ion channel</keyword>
<dbReference type="Pfam" id="PF02907">
    <property type="entry name" value="Peptidase_S29"/>
    <property type="match status" value="1"/>
</dbReference>
<evidence type="ECO:0000256" key="84">
    <source>
        <dbReference type="ARBA" id="ARBA00046771"/>
    </source>
</evidence>
<dbReference type="InterPro" id="IPR002166">
    <property type="entry name" value="RNA_pol_HCV"/>
</dbReference>
<dbReference type="InterPro" id="IPR014001">
    <property type="entry name" value="Helicase_ATP-bd"/>
</dbReference>
<evidence type="ECO:0000256" key="78">
    <source>
        <dbReference type="ARBA" id="ARBA00023296"/>
    </source>
</evidence>
<evidence type="ECO:0000256" key="71">
    <source>
        <dbReference type="ARBA" id="ARBA00023190"/>
    </source>
</evidence>
<keyword evidence="33 93" id="KW-0812">Transmembrane</keyword>
<comment type="function">
    <text evidence="83">Induces a specific membrane alteration that serves as a scaffold for the virus replication complex. This membrane alteration gives rise to the so-called ER-derived membranous web that contains the replication complex. NS4B self-interaction contributes to its function in membranous web formation. Promotes host TRIF protein degradation in a CASP8-dependent manner thereby inhibiting host TLR3-mediated interferon signaling. Disrupts the interaction between STING and TBK1 contributing to the inhibition of interferon signaling.</text>
</comment>
<dbReference type="GO" id="GO:0055036">
    <property type="term" value="C:virion membrane"/>
    <property type="evidence" value="ECO:0007669"/>
    <property type="project" value="UniProtKB-SubCell"/>
</dbReference>
<evidence type="ECO:0000256" key="75">
    <source>
        <dbReference type="ARBA" id="ARBA00023274"/>
    </source>
</evidence>
<dbReference type="InterPro" id="IPR043502">
    <property type="entry name" value="DNA/RNA_pol_sf"/>
</dbReference>
<keyword evidence="24" id="KW-0167">Capsid protein</keyword>
<keyword evidence="18" id="KW-1017">Isopeptide bond</keyword>
<dbReference type="GO" id="GO:0034220">
    <property type="term" value="P:monoatomic ion transmembrane transport"/>
    <property type="evidence" value="ECO:0007669"/>
    <property type="project" value="UniProtKB-KW"/>
</dbReference>
<evidence type="ECO:0000256" key="29">
    <source>
        <dbReference type="ARBA" id="ARBA00022632"/>
    </source>
</evidence>
<keyword evidence="50" id="KW-0261">Viral envelope protein</keyword>
<dbReference type="Pfam" id="PF12941">
    <property type="entry name" value="HCV_NS5a_C"/>
    <property type="match status" value="1"/>
</dbReference>
<keyword evidence="57" id="KW-0007">Acetylation</keyword>
<evidence type="ECO:0000256" key="66">
    <source>
        <dbReference type="ARBA" id="ARBA00023147"/>
    </source>
</evidence>
<dbReference type="GO" id="GO:0044220">
    <property type="term" value="C:host cell perinuclear region of cytoplasm"/>
    <property type="evidence" value="ECO:0007669"/>
    <property type="project" value="UniProtKB-SubCell"/>
</dbReference>
<dbReference type="FunFam" id="2.30.30.710:FF:000001">
    <property type="entry name" value="Genome polyprotein"/>
    <property type="match status" value="1"/>
</dbReference>
<dbReference type="GO" id="GO:0044186">
    <property type="term" value="C:host cell lipid droplet"/>
    <property type="evidence" value="ECO:0007669"/>
    <property type="project" value="UniProtKB-SubCell"/>
</dbReference>
<feature type="transmembrane region" description="Helical" evidence="93">
    <location>
        <begin position="1660"/>
        <end position="1688"/>
    </location>
</feature>
<dbReference type="SMART" id="SM00490">
    <property type="entry name" value="HELICc"/>
    <property type="match status" value="1"/>
</dbReference>
<keyword evidence="71" id="KW-1041">Host lipid droplet</keyword>
<feature type="transmembrane region" description="Helical" evidence="93">
    <location>
        <begin position="783"/>
        <end position="802"/>
    </location>
</feature>
<keyword evidence="51" id="KW-0694">RNA-binding</keyword>
<evidence type="ECO:0000256" key="50">
    <source>
        <dbReference type="ARBA" id="ARBA00022879"/>
    </source>
</evidence>
<evidence type="ECO:0000256" key="48">
    <source>
        <dbReference type="ARBA" id="ARBA00022844"/>
    </source>
</evidence>
<keyword evidence="52" id="KW-1164">Virus endocytosis by host</keyword>
<keyword evidence="38" id="KW-0378">Hydrolase</keyword>
<comment type="catalytic activity">
    <reaction evidence="85">
        <text>a ribonucleoside 5'-triphosphate + H2O = a ribonucleoside 5'-diphosphate + phosphate + H(+)</text>
        <dbReference type="Rhea" id="RHEA:23680"/>
        <dbReference type="ChEBI" id="CHEBI:15377"/>
        <dbReference type="ChEBI" id="CHEBI:15378"/>
        <dbReference type="ChEBI" id="CHEBI:43474"/>
        <dbReference type="ChEBI" id="CHEBI:57930"/>
        <dbReference type="ChEBI" id="CHEBI:61557"/>
        <dbReference type="EC" id="3.6.1.15"/>
    </reaction>
</comment>
<dbReference type="InterPro" id="IPR043128">
    <property type="entry name" value="Rev_trsase/Diguanyl_cyclase"/>
</dbReference>
<dbReference type="CDD" id="cd23202">
    <property type="entry name" value="Hepacivirus_RdRp"/>
    <property type="match status" value="1"/>
</dbReference>
<feature type="domain" description="RdRp catalytic" evidence="94">
    <location>
        <begin position="2634"/>
        <end position="2752"/>
    </location>
</feature>
<evidence type="ECO:0000256" key="18">
    <source>
        <dbReference type="ARBA" id="ARBA00022499"/>
    </source>
</evidence>
<evidence type="ECO:0000259" key="96">
    <source>
        <dbReference type="PROSITE" id="PS51194"/>
    </source>
</evidence>
<evidence type="ECO:0000256" key="65">
    <source>
        <dbReference type="ARBA" id="ARBA00023139"/>
    </source>
</evidence>
<dbReference type="EMBL" id="EF407422">
    <property type="protein sequence ID" value="ABR27371.1"/>
    <property type="molecule type" value="Genomic_RNA"/>
</dbReference>
<evidence type="ECO:0000256" key="25">
    <source>
        <dbReference type="ARBA" id="ARBA00022562"/>
    </source>
</evidence>
<dbReference type="GO" id="GO:0003724">
    <property type="term" value="F:RNA helicase activity"/>
    <property type="evidence" value="ECO:0007669"/>
    <property type="project" value="UniProtKB-EC"/>
</dbReference>
<keyword evidence="32" id="KW-0808">Transferase</keyword>
<feature type="compositionally biased region" description="Pro residues" evidence="92">
    <location>
        <begin position="2315"/>
        <end position="2326"/>
    </location>
</feature>
<dbReference type="GO" id="GO:0039545">
    <property type="term" value="P:symbiont-mediated suppression of host cytoplasmic pattern recognition receptor signaling pathway via inhibition of MAVS activity"/>
    <property type="evidence" value="ECO:0007669"/>
    <property type="project" value="UniProtKB-KW"/>
</dbReference>
<evidence type="ECO:0000256" key="80">
    <source>
        <dbReference type="ARBA" id="ARBA00023309"/>
    </source>
</evidence>
<keyword evidence="62" id="KW-0406">Ion transport</keyword>
<evidence type="ECO:0000256" key="82">
    <source>
        <dbReference type="ARBA" id="ARBA00046133"/>
    </source>
</evidence>
<reference evidence="99 100" key="1">
    <citation type="journal article" date="2007" name="J. Virol.">
        <title>Pretreatment sequence diversity differences in the full-length hepatitis C virus open reading frame correlate with early response to therapy.</title>
        <authorList>
            <consortium name="Virahep-C Study Group"/>
            <person name="Donlin M.J."/>
            <person name="Cannon N.A."/>
            <person name="Yao E."/>
            <person name="Li J."/>
            <person name="Wahed A."/>
            <person name="Taylor M.W."/>
            <person name="Belle S.H."/>
            <person name="Di Bisceglie A.M."/>
            <person name="Aurora R."/>
            <person name="Tavis J.E."/>
        </authorList>
    </citation>
    <scope>NUCLEOTIDE SEQUENCE [LARGE SCALE GENOMIC DNA]</scope>
    <source>
        <strain evidence="99">6001</strain>
    </source>
</reference>
<evidence type="ECO:0000259" key="98">
    <source>
        <dbReference type="PROSITE" id="PS51822"/>
    </source>
</evidence>
<evidence type="ECO:0000256" key="43">
    <source>
        <dbReference type="ARBA" id="ARBA00022830"/>
    </source>
</evidence>
<evidence type="ECO:0000259" key="94">
    <source>
        <dbReference type="PROSITE" id="PS50507"/>
    </source>
</evidence>
<keyword evidence="34" id="KW-0548">Nucleotidyltransferase</keyword>
<evidence type="ECO:0000256" key="90">
    <source>
        <dbReference type="ARBA" id="ARBA00064487"/>
    </source>
</evidence>
<dbReference type="GO" id="GO:0039520">
    <property type="term" value="P:symbiont-mediated activation of host autophagy"/>
    <property type="evidence" value="ECO:0007669"/>
    <property type="project" value="UniProtKB-KW"/>
</dbReference>
<evidence type="ECO:0000256" key="70">
    <source>
        <dbReference type="ARBA" id="ARBA00023184"/>
    </source>
</evidence>
<keyword evidence="66" id="KW-1045">Host mitochondrion</keyword>
<evidence type="ECO:0000256" key="54">
    <source>
        <dbReference type="ARBA" id="ARBA00022961"/>
    </source>
</evidence>
<dbReference type="Proteomes" id="UP000157566">
    <property type="component" value="Genome"/>
</dbReference>
<keyword evidence="58" id="KW-0805">Transcription regulation</keyword>
<feature type="domain" description="Helicase C-terminal" evidence="96">
    <location>
        <begin position="1361"/>
        <end position="1538"/>
    </location>
</feature>
<evidence type="ECO:0000256" key="64">
    <source>
        <dbReference type="ARBA" id="ARBA00023136"/>
    </source>
</evidence>
<dbReference type="InterPro" id="IPR002519">
    <property type="entry name" value="HCV_Env"/>
</dbReference>
<evidence type="ECO:0000256" key="40">
    <source>
        <dbReference type="ARBA" id="ARBA00022806"/>
    </source>
</evidence>
<evidence type="ECO:0000256" key="58">
    <source>
        <dbReference type="ARBA" id="ARBA00023015"/>
    </source>
</evidence>
<dbReference type="InterPro" id="IPR038170">
    <property type="entry name" value="NS5A_1a_sf"/>
</dbReference>
<evidence type="ECO:0000256" key="47">
    <source>
        <dbReference type="ARBA" id="ARBA00022843"/>
    </source>
</evidence>
<evidence type="ECO:0000256" key="7">
    <source>
        <dbReference type="ARBA" id="ARBA00004291"/>
    </source>
</evidence>
<dbReference type="CDD" id="cd20903">
    <property type="entry name" value="HCV_p7"/>
    <property type="match status" value="1"/>
</dbReference>
<comment type="cofactor">
    <cofactor evidence="2">
        <name>Mg(2+)</name>
        <dbReference type="ChEBI" id="CHEBI:18420"/>
    </cofactor>
</comment>
<keyword evidence="59" id="KW-0729">SH3-binding</keyword>
<evidence type="ECO:0000256" key="69">
    <source>
        <dbReference type="ARBA" id="ARBA00023180"/>
    </source>
</evidence>
<keyword evidence="39" id="KW-1161">Viral attachment to host cell</keyword>
<evidence type="ECO:0000256" key="44">
    <source>
        <dbReference type="ARBA" id="ARBA00022833"/>
    </source>
</evidence>
<dbReference type="MEROPS" id="S29.001"/>
<evidence type="ECO:0000256" key="76">
    <source>
        <dbReference type="ARBA" id="ARBA00023280"/>
    </source>
</evidence>
<dbReference type="Gene3D" id="4.10.710.10">
    <property type="entry name" value="Hepatitis C Virus Capsid Protein, Chain A"/>
    <property type="match status" value="1"/>
</dbReference>
<evidence type="ECO:0000256" key="9">
    <source>
        <dbReference type="ARBA" id="ARBA00004407"/>
    </source>
</evidence>
<evidence type="ECO:0000256" key="41">
    <source>
        <dbReference type="ARBA" id="ARBA00022807"/>
    </source>
</evidence>
<evidence type="ECO:0000256" key="22">
    <source>
        <dbReference type="ARBA" id="ARBA00022511"/>
    </source>
</evidence>
<dbReference type="Gene3D" id="6.10.250.1750">
    <property type="match status" value="1"/>
</dbReference>
<keyword evidence="37" id="KW-0547">Nucleotide-binding</keyword>
<dbReference type="GO" id="GO:1990904">
    <property type="term" value="C:ribonucleoprotein complex"/>
    <property type="evidence" value="ECO:0007669"/>
    <property type="project" value="UniProtKB-KW"/>
</dbReference>
<evidence type="ECO:0000256" key="59">
    <source>
        <dbReference type="ARBA" id="ARBA00023036"/>
    </source>
</evidence>
<dbReference type="GO" id="GO:0044167">
    <property type="term" value="C:host cell endoplasmic reticulum membrane"/>
    <property type="evidence" value="ECO:0007669"/>
    <property type="project" value="UniProtKB-SubCell"/>
</dbReference>
<dbReference type="FunFam" id="2.40.10.120:FF:000010">
    <property type="entry name" value="NS3 protease"/>
    <property type="match status" value="1"/>
</dbReference>
<keyword evidence="25" id="KW-1048">Host nucleus</keyword>
<dbReference type="GO" id="GO:0019062">
    <property type="term" value="P:virion attachment to host cell"/>
    <property type="evidence" value="ECO:0007669"/>
    <property type="project" value="UniProtKB-KW"/>
</dbReference>
<feature type="region of interest" description="Disordered" evidence="92">
    <location>
        <begin position="2312"/>
        <end position="2333"/>
    </location>
</feature>
<dbReference type="FunFam" id="2.20.25.220:FF:000001">
    <property type="entry name" value="Genome polyprotein"/>
    <property type="match status" value="1"/>
</dbReference>
<dbReference type="Gene3D" id="1.10.820.10">
    <property type="entry name" value="RNA Helicase Chain A , domain 3"/>
    <property type="match status" value="1"/>
</dbReference>
<evidence type="ECO:0000256" key="87">
    <source>
        <dbReference type="ARBA" id="ARBA00060471"/>
    </source>
</evidence>
<feature type="compositionally biased region" description="Low complexity" evidence="92">
    <location>
        <begin position="32"/>
        <end position="47"/>
    </location>
</feature>
<keyword evidence="22" id="KW-1032">Host cell membrane</keyword>
<keyword evidence="42" id="KW-0720">Serine protease</keyword>
<evidence type="ECO:0000256" key="14">
    <source>
        <dbReference type="ARBA" id="ARBA00020107"/>
    </source>
</evidence>
<dbReference type="FunFam" id="1.10.820.10:FF:000001">
    <property type="entry name" value="Genome polyprotein"/>
    <property type="match status" value="1"/>
</dbReference>
<evidence type="ECO:0000256" key="36">
    <source>
        <dbReference type="ARBA" id="ARBA00022723"/>
    </source>
</evidence>
<evidence type="ECO:0000256" key="93">
    <source>
        <dbReference type="SAM" id="Phobius"/>
    </source>
</evidence>
<keyword evidence="79" id="KW-0407">Ion channel</keyword>
<dbReference type="Pfam" id="PF08301">
    <property type="entry name" value="HCV_NS5a_1b"/>
    <property type="match status" value="1"/>
</dbReference>
<keyword evidence="72" id="KW-1035">Host cytoplasm</keyword>
<dbReference type="Pfam" id="PF01506">
    <property type="entry name" value="HCV_NS5a"/>
    <property type="match status" value="1"/>
</dbReference>
<proteinExistence type="inferred from homology"/>
<dbReference type="GO" id="GO:0005198">
    <property type="term" value="F:structural molecule activity"/>
    <property type="evidence" value="ECO:0007669"/>
    <property type="project" value="InterPro"/>
</dbReference>
<evidence type="ECO:0000256" key="23">
    <source>
        <dbReference type="ARBA" id="ARBA00022553"/>
    </source>
</evidence>
<keyword evidence="55" id="KW-1097">Inhibition of host MAVS by virus</keyword>
<evidence type="ECO:0000256" key="79">
    <source>
        <dbReference type="ARBA" id="ARBA00023303"/>
    </source>
</evidence>
<evidence type="ECO:0000256" key="86">
    <source>
        <dbReference type="ARBA" id="ARBA00047984"/>
    </source>
</evidence>
<dbReference type="Gene3D" id="3.30.70.270">
    <property type="match status" value="2"/>
</dbReference>
<dbReference type="InterPro" id="IPR042209">
    <property type="entry name" value="HCV_NS2_N"/>
</dbReference>
<evidence type="ECO:0000256" key="89">
    <source>
        <dbReference type="ARBA" id="ARBA00063746"/>
    </source>
</evidence>
<keyword evidence="28" id="KW-1162">Viral penetration into host cytoplasm</keyword>
<dbReference type="GO" id="GO:0015267">
    <property type="term" value="F:channel activity"/>
    <property type="evidence" value="ECO:0007669"/>
    <property type="project" value="UniProtKB-KW"/>
</dbReference>
<evidence type="ECO:0000256" key="5">
    <source>
        <dbReference type="ARBA" id="ARBA00004153"/>
    </source>
</evidence>
<evidence type="ECO:0000256" key="28">
    <source>
        <dbReference type="ARBA" id="ARBA00022595"/>
    </source>
</evidence>
<dbReference type="SUPFAM" id="SSF50494">
    <property type="entry name" value="Trypsin-like serine proteases"/>
    <property type="match status" value="1"/>
</dbReference>
<evidence type="ECO:0000256" key="19">
    <source>
        <dbReference type="ARBA" id="ARBA00022504"/>
    </source>
</evidence>
<evidence type="ECO:0000256" key="62">
    <source>
        <dbReference type="ARBA" id="ARBA00023065"/>
    </source>
</evidence>
<dbReference type="InterPro" id="IPR002521">
    <property type="entry name" value="HCV_Core_C"/>
</dbReference>
<dbReference type="euHCVdb" id="EF407422"/>
<dbReference type="GO" id="GO:0019013">
    <property type="term" value="C:viral nucleocapsid"/>
    <property type="evidence" value="ECO:0007669"/>
    <property type="project" value="UniProtKB-KW"/>
</dbReference>
<keyword evidence="44" id="KW-0862">Zinc</keyword>
<dbReference type="Pfam" id="PF22027">
    <property type="entry name" value="NS3_helicase_C"/>
    <property type="match status" value="1"/>
</dbReference>
<dbReference type="InterPro" id="IPR011492">
    <property type="entry name" value="Flavi_DEAD"/>
</dbReference>
<dbReference type="PROSITE" id="PS51693">
    <property type="entry name" value="HCV_NS2_PRO"/>
    <property type="match status" value="1"/>
</dbReference>
<dbReference type="InterPro" id="IPR042205">
    <property type="entry name" value="HCV_NS2_C"/>
</dbReference>
<keyword evidence="46" id="KW-0460">Magnesium</keyword>
<dbReference type="GO" id="GO:0006508">
    <property type="term" value="P:proteolysis"/>
    <property type="evidence" value="ECO:0007669"/>
    <property type="project" value="UniProtKB-KW"/>
</dbReference>
<evidence type="ECO:0000256" key="39">
    <source>
        <dbReference type="ARBA" id="ARBA00022804"/>
    </source>
</evidence>
<dbReference type="SMART" id="SM00487">
    <property type="entry name" value="DEXDc"/>
    <property type="match status" value="1"/>
</dbReference>
<dbReference type="GO" id="GO:0080090">
    <property type="term" value="P:regulation of primary metabolic process"/>
    <property type="evidence" value="ECO:0007669"/>
    <property type="project" value="UniProtKB-ARBA"/>
</dbReference>
<organism evidence="99 100">
    <name type="scientific">Hepacivirus hominis</name>
    <dbReference type="NCBI Taxonomy" id="3052230"/>
    <lineage>
        <taxon>Viruses</taxon>
        <taxon>Riboviria</taxon>
        <taxon>Orthornavirae</taxon>
        <taxon>Kitrinoviricota</taxon>
        <taxon>Flasuviricetes</taxon>
        <taxon>Amarillovirales</taxon>
        <taxon>Flaviviridae</taxon>
        <taxon>Hepacivirus</taxon>
    </lineage>
</organism>
<evidence type="ECO:0000256" key="30">
    <source>
        <dbReference type="ARBA" id="ARBA00022647"/>
    </source>
</evidence>
<feature type="region of interest" description="Disordered" evidence="92">
    <location>
        <begin position="2351"/>
        <end position="2409"/>
    </location>
</feature>
<keyword evidence="61" id="KW-1072">Activation of host autophagy by virus</keyword>
<dbReference type="FunFam" id="4.10.710.10:FF:000001">
    <property type="entry name" value="Genome polyprotein"/>
    <property type="match status" value="1"/>
</dbReference>
<keyword evidence="53" id="KW-0693">Viral RNA replication</keyword>
<keyword evidence="70" id="KW-1038">Host endoplasmic reticulum</keyword>
<evidence type="ECO:0000256" key="72">
    <source>
        <dbReference type="ARBA" id="ARBA00023200"/>
    </source>
</evidence>
<evidence type="ECO:0000256" key="32">
    <source>
        <dbReference type="ARBA" id="ARBA00022679"/>
    </source>
</evidence>
<dbReference type="Pfam" id="PF01543">
    <property type="entry name" value="HCV_capsid"/>
    <property type="match status" value="1"/>
</dbReference>
<dbReference type="Gene3D" id="6.10.250.1610">
    <property type="match status" value="1"/>
</dbReference>
<dbReference type="FunFam" id="1.20.1280.150:FF:000001">
    <property type="entry name" value="Genome polyprotein"/>
    <property type="match status" value="1"/>
</dbReference>
<evidence type="ECO:0000256" key="11">
    <source>
        <dbReference type="ARBA" id="ARBA00004482"/>
    </source>
</evidence>
<dbReference type="SUPFAM" id="SSF56672">
    <property type="entry name" value="DNA/RNA polymerases"/>
    <property type="match status" value="1"/>
</dbReference>
<keyword evidence="76" id="KW-0899">Viral immunoevasion</keyword>
<dbReference type="GO" id="GO:0019087">
    <property type="term" value="P:symbiont-mediated transformation of host cell"/>
    <property type="evidence" value="ECO:0007669"/>
    <property type="project" value="InterPro"/>
</dbReference>
<dbReference type="GO" id="GO:0004197">
    <property type="term" value="F:cysteine-type endopeptidase activity"/>
    <property type="evidence" value="ECO:0007669"/>
    <property type="project" value="InterPro"/>
</dbReference>
<dbReference type="Gene3D" id="2.20.25.220">
    <property type="entry name" value="Hepatitis C virus NS5A, 1B domain"/>
    <property type="match status" value="1"/>
</dbReference>
<keyword evidence="40" id="KW-0347">Helicase</keyword>
<keyword evidence="27" id="KW-0945">Host-virus interaction</keyword>
<dbReference type="GO" id="GO:0017111">
    <property type="term" value="F:ribonucleoside triphosphate phosphatase activity"/>
    <property type="evidence" value="ECO:0007669"/>
    <property type="project" value="UniProtKB-EC"/>
</dbReference>
<keyword evidence="48" id="KW-0946">Virion</keyword>
<dbReference type="Gene3D" id="2.40.10.10">
    <property type="entry name" value="Trypsin-like serine proteases"/>
    <property type="match status" value="1"/>
</dbReference>
<keyword evidence="67" id="KW-1015">Disulfide bond</keyword>
<keyword evidence="23" id="KW-0597">Phosphoprotein</keyword>
<evidence type="ECO:0000256" key="27">
    <source>
        <dbReference type="ARBA" id="ARBA00022581"/>
    </source>
</evidence>
<dbReference type="FunFam" id="3.40.50.300:FF:000717">
    <property type="entry name" value="Genome polyprotein"/>
    <property type="match status" value="1"/>
</dbReference>
<evidence type="ECO:0000256" key="8">
    <source>
        <dbReference type="ARBA" id="ARBA00004338"/>
    </source>
</evidence>
<keyword evidence="45" id="KW-0067">ATP-binding</keyword>
<keyword evidence="17" id="KW-0696">RNA-directed RNA polymerase</keyword>
<keyword evidence="21" id="KW-1170">Fusion of virus membrane with host endosomal membrane</keyword>
<dbReference type="InterPro" id="IPR002518">
    <property type="entry name" value="HCV_NS2"/>
</dbReference>
<dbReference type="Pfam" id="PF07652">
    <property type="entry name" value="Flavi_DEAD"/>
    <property type="match status" value="1"/>
</dbReference>
<dbReference type="GO" id="GO:0039502">
    <property type="term" value="P:symbiont-mediated suppression of host type I interferon-mediated signaling pathway"/>
    <property type="evidence" value="ECO:0007669"/>
    <property type="project" value="UniProtKB-KW"/>
</dbReference>
<evidence type="ECO:0000256" key="13">
    <source>
        <dbReference type="ARBA" id="ARBA00008286"/>
    </source>
</evidence>
<feature type="transmembrane region" description="Helical" evidence="93">
    <location>
        <begin position="2991"/>
        <end position="3008"/>
    </location>
</feature>
<dbReference type="InterPro" id="IPR027417">
    <property type="entry name" value="P-loop_NTPase"/>
</dbReference>
<name>A7XAW9_9HEPC</name>
<comment type="function">
    <text evidence="82">Cysteine protease required for the proteolytic auto-cleavage between the non-structural proteins NS2 and NS3. The N-terminus of NS3 is required for the function of NS2 protease (active region NS2-3). Promotes the initiation of viral particle assembly by mediating the interaction between structural and non-structural proteins.</text>
</comment>
<evidence type="ECO:0000256" key="10">
    <source>
        <dbReference type="ARBA" id="ARBA00004458"/>
    </source>
</evidence>
<dbReference type="InterPro" id="IPR013192">
    <property type="entry name" value="HCV_NS5A_1a"/>
</dbReference>
<feature type="compositionally biased region" description="Basic residues" evidence="92">
    <location>
        <begin position="7"/>
        <end position="16"/>
    </location>
</feature>
<dbReference type="GO" id="GO:0039694">
    <property type="term" value="P:viral RNA genome replication"/>
    <property type="evidence" value="ECO:0007669"/>
    <property type="project" value="InterPro"/>
</dbReference>
<dbReference type="GO" id="GO:0005524">
    <property type="term" value="F:ATP binding"/>
    <property type="evidence" value="ECO:0007669"/>
    <property type="project" value="UniProtKB-KW"/>
</dbReference>
<evidence type="ECO:0000256" key="34">
    <source>
        <dbReference type="ARBA" id="ARBA00022695"/>
    </source>
</evidence>
<evidence type="ECO:0000256" key="51">
    <source>
        <dbReference type="ARBA" id="ARBA00022884"/>
    </source>
</evidence>
<evidence type="ECO:0000256" key="67">
    <source>
        <dbReference type="ARBA" id="ARBA00023157"/>
    </source>
</evidence>
<comment type="subunit">
    <text evidence="84">Homohexamer. Homoheptamer. Interacts with protease NS2.</text>
</comment>
<keyword evidence="41" id="KW-0788">Thiol protease</keyword>
<evidence type="ECO:0000256" key="63">
    <source>
        <dbReference type="ARBA" id="ARBA00023086"/>
    </source>
</evidence>
<evidence type="ECO:0000256" key="61">
    <source>
        <dbReference type="ARBA" id="ARBA00023050"/>
    </source>
</evidence>
<accession>A7XAW9</accession>
<dbReference type="GO" id="GO:0003723">
    <property type="term" value="F:RNA binding"/>
    <property type="evidence" value="ECO:0007669"/>
    <property type="project" value="UniProtKB-KW"/>
</dbReference>
<dbReference type="InterPro" id="IPR024350">
    <property type="entry name" value="HCV_NS5a_C"/>
</dbReference>
<comment type="similarity">
    <text evidence="13">Belongs to the hepacivirus polyprotein family.</text>
</comment>
<dbReference type="Pfam" id="PF01539">
    <property type="entry name" value="HCV_env"/>
    <property type="match status" value="1"/>
</dbReference>
<keyword evidence="31" id="KW-0645">Protease</keyword>
<dbReference type="GO" id="GO:0009893">
    <property type="term" value="P:positive regulation of metabolic process"/>
    <property type="evidence" value="ECO:0007669"/>
    <property type="project" value="UniProtKB-ARBA"/>
</dbReference>
<keyword evidence="78" id="KW-1160">Virus entry into host cell</keyword>
<keyword evidence="35" id="KW-0053">Apoptosis</keyword>
<evidence type="ECO:0000256" key="60">
    <source>
        <dbReference type="ARBA" id="ARBA00023039"/>
    </source>
</evidence>
<evidence type="ECO:0000256" key="4">
    <source>
        <dbReference type="ARBA" id="ARBA00004147"/>
    </source>
</evidence>
<evidence type="ECO:0000313" key="100">
    <source>
        <dbReference type="Proteomes" id="UP000157566"/>
    </source>
</evidence>
<dbReference type="Gene3D" id="3.40.50.300">
    <property type="entry name" value="P-loop containing nucleotide triphosphate hydrolases"/>
    <property type="match status" value="2"/>
</dbReference>
<dbReference type="InterPro" id="IPR038568">
    <property type="entry name" value="HCV_NS5A_1B_sf"/>
</dbReference>
<evidence type="ECO:0000256" key="68">
    <source>
        <dbReference type="ARBA" id="ARBA00023163"/>
    </source>
</evidence>
<dbReference type="GO" id="GO:0019031">
    <property type="term" value="C:viral envelope"/>
    <property type="evidence" value="ECO:0007669"/>
    <property type="project" value="UniProtKB-KW"/>
</dbReference>
<evidence type="ECO:0000256" key="88">
    <source>
        <dbReference type="ARBA" id="ARBA00062671"/>
    </source>
</evidence>
<feature type="transmembrane region" description="Helical" evidence="93">
    <location>
        <begin position="1882"/>
        <end position="1902"/>
    </location>
</feature>
<dbReference type="InterPro" id="IPR054175">
    <property type="entry name" value="NS3_helicase_C"/>
</dbReference>
<comment type="subunit">
    <text evidence="89">Interacts with NS3 serine protease; this interaction stabilizes the folding of NS3 serine protease. NS3-NS4A interaction is essential for NS3 activation and allows membrane anchorage of the latter. Interacts with non-structural protein 5A (via N-terminus). Part of the replication complex composed of NS2, NS3, NS4A, NS4B, NS5A and the RNA-directed RNA polymerase embedded in an ER-derived membranous web. Part of the viral assembly initiation complex composed of NS2, E1, E2, NS3, NS4A, NS5A and the mature core protein.</text>
</comment>
<evidence type="ECO:0000259" key="97">
    <source>
        <dbReference type="PROSITE" id="PS51693"/>
    </source>
</evidence>
<comment type="function">
    <text evidence="81">RNA-dependent RNA polymerase that performs primer-template recognition and RNA synthesis during viral replication. Initiates RNA transcription/replication at a flavin adenine dinucleotide (FAD), resulting in a 5'- FAD cap on viral RNAs. In this way, recognition of viral 5' RNA by host pattern recognition receptors can be bypassed, thereby evading activation of antiviral pathways.</text>
</comment>
<keyword evidence="75" id="KW-0687">Ribonucleoprotein</keyword>
<dbReference type="Pfam" id="PF01001">
    <property type="entry name" value="HCV_NS4b"/>
    <property type="match status" value="1"/>
</dbReference>
<evidence type="ECO:0000256" key="53">
    <source>
        <dbReference type="ARBA" id="ARBA00022953"/>
    </source>
</evidence>
<dbReference type="Gene3D" id="3.30.160.890">
    <property type="entry name" value="Hepatitis C virus envelope glycoprotein E1, chain C"/>
    <property type="match status" value="1"/>
</dbReference>
<evidence type="ECO:0000256" key="45">
    <source>
        <dbReference type="ARBA" id="ARBA00022840"/>
    </source>
</evidence>
<evidence type="ECO:0000256" key="49">
    <source>
        <dbReference type="ARBA" id="ARBA00022870"/>
    </source>
</evidence>
<dbReference type="GO" id="GO:0039654">
    <property type="term" value="P:fusion of virus membrane with host endosome membrane"/>
    <property type="evidence" value="ECO:0007669"/>
    <property type="project" value="UniProtKB-KW"/>
</dbReference>
<comment type="subunit">
    <text evidence="88">Homodimer. Interacts with host SPCS1; this interaction is essential for viral particle assembly. Interacts with envelope glycoprotein E1. Interacts with envelope glycoprotein E2. Interacts with viroporin p7. Interacts with serine protease/helicase NS3. Part of the replication complex composed of NS2, NS3, NS4A, NS4B, NS5A and the RNA-directed RNA polymerase embedded in an ER-derived membranous web. Part of the viral assembly initiation complex composed of NS2, E1, E2, NS3, NS4A, NS5A and the mature core protein.</text>
</comment>
<evidence type="ECO:0000256" key="35">
    <source>
        <dbReference type="ARBA" id="ARBA00022703"/>
    </source>
</evidence>
<dbReference type="GO" id="GO:0008270">
    <property type="term" value="F:zinc ion binding"/>
    <property type="evidence" value="ECO:0007669"/>
    <property type="project" value="InterPro"/>
</dbReference>
<dbReference type="PROSITE" id="PS51194">
    <property type="entry name" value="HELICASE_CTER"/>
    <property type="match status" value="1"/>
</dbReference>
<evidence type="ECO:0000256" key="24">
    <source>
        <dbReference type="ARBA" id="ARBA00022561"/>
    </source>
</evidence>
<feature type="compositionally biased region" description="Low complexity" evidence="92">
    <location>
        <begin position="2351"/>
        <end position="2369"/>
    </location>
</feature>
<dbReference type="InterPro" id="IPR044896">
    <property type="entry name" value="HCV_core_chain_A"/>
</dbReference>
<keyword evidence="65" id="KW-0564">Palmitate</keyword>
<dbReference type="InterPro" id="IPR049913">
    <property type="entry name" value="HCV_p7"/>
</dbReference>
<evidence type="ECO:0000256" key="31">
    <source>
        <dbReference type="ARBA" id="ARBA00022670"/>
    </source>
</evidence>
<dbReference type="InterPro" id="IPR002522">
    <property type="entry name" value="HCV_core_N"/>
</dbReference>
<dbReference type="Pfam" id="PF01538">
    <property type="entry name" value="HCV_NS2"/>
    <property type="match status" value="1"/>
</dbReference>
<keyword evidence="20" id="KW-1168">Fusion of virus membrane with host membrane</keyword>
<dbReference type="GO" id="GO:0020002">
    <property type="term" value="C:host cell plasma membrane"/>
    <property type="evidence" value="ECO:0007669"/>
    <property type="project" value="UniProtKB-SubCell"/>
</dbReference>
<evidence type="ECO:0000256" key="38">
    <source>
        <dbReference type="ARBA" id="ARBA00022801"/>
    </source>
</evidence>
<dbReference type="FunFam" id="2.40.10.10:FF:000029">
    <property type="entry name" value="Genome polyprotein"/>
    <property type="match status" value="1"/>
</dbReference>
<evidence type="ECO:0000256" key="83">
    <source>
        <dbReference type="ARBA" id="ARBA00046219"/>
    </source>
</evidence>
<comment type="subunit">
    <text evidence="90">Forms a heterodimer with envelope glycoprotein E1. Interacts with host CD81 and SCARB1 receptors; these interactions play a role in viral entry into host cell. Interacts with host EIF2AK2/PKR; this interaction inhibits EIF2AK2 and probably allows the virus to evade the innate immune response. Interacts with host CD209/DC-SIGN and CLEC4M/DC-SIGNR. Interact with host SPCS1; this interaction is essential for viral particle assembly. Interacts with protease NS2. The heterodimer E1/E2 interacts with host CLDN1; this interaction plays a role in viral entry into host cell. Part of the viral assembly initiation complex composed of NS2, E1, E2, NS3, NS4A, NS5A and the mature core protein. Interacts with host SLC3A2/4F2hc; the interaction may facilitate viral entry into host cell. Interacts with human PLSCR1.</text>
</comment>
<keyword evidence="64 93" id="KW-0472">Membrane</keyword>
<dbReference type="FunFam" id="3.30.160.890:FF:000001">
    <property type="entry name" value="Genome polyprotein"/>
    <property type="match status" value="1"/>
</dbReference>
<feature type="transmembrane region" description="Helical" evidence="93">
    <location>
        <begin position="1847"/>
        <end position="1870"/>
    </location>
</feature>
<dbReference type="InterPro" id="IPR000745">
    <property type="entry name" value="HCV_NS4a"/>
</dbReference>
<feature type="region of interest" description="Disordered" evidence="92">
    <location>
        <begin position="1"/>
        <end position="77"/>
    </location>
</feature>
<dbReference type="InterPro" id="IPR001650">
    <property type="entry name" value="Helicase_C-like"/>
</dbReference>
<dbReference type="Pfam" id="PF01542">
    <property type="entry name" value="HCV_core"/>
    <property type="match status" value="1"/>
</dbReference>
<dbReference type="PROSITE" id="PS50507">
    <property type="entry name" value="RDRP_SSRNA_POS"/>
    <property type="match status" value="1"/>
</dbReference>
<evidence type="ECO:0000256" key="85">
    <source>
        <dbReference type="ARBA" id="ARBA00047631"/>
    </source>
</evidence>
<keyword evidence="43" id="KW-1114">Inhibition of host interferon signaling pathway by virus</keyword>
<dbReference type="Pfam" id="PF01560">
    <property type="entry name" value="HCV_NS1"/>
    <property type="match status" value="1"/>
</dbReference>
<feature type="domain" description="Peptidase C18" evidence="97">
    <location>
        <begin position="899"/>
        <end position="1026"/>
    </location>
</feature>
<dbReference type="SUPFAM" id="SSF52540">
    <property type="entry name" value="P-loop containing nucleoside triphosphate hydrolases"/>
    <property type="match status" value="2"/>
</dbReference>
<dbReference type="Gene3D" id="2.20.25.210">
    <property type="entry name" value="Hepatitis C NS5A, domain 1B"/>
    <property type="match status" value="1"/>
</dbReference>
<evidence type="ECO:0000256" key="92">
    <source>
        <dbReference type="SAM" id="MobiDB-lite"/>
    </source>
</evidence>
<dbReference type="Gene3D" id="6.10.250.2920">
    <property type="match status" value="1"/>
</dbReference>
<evidence type="ECO:0000256" key="37">
    <source>
        <dbReference type="ARBA" id="ARBA00022741"/>
    </source>
</evidence>
<dbReference type="InterPro" id="IPR002531">
    <property type="entry name" value="HCV_NS1"/>
</dbReference>
<feature type="compositionally biased region" description="Basic residues" evidence="92">
    <location>
        <begin position="58"/>
        <end position="68"/>
    </location>
</feature>
<keyword evidence="15" id="KW-0813">Transport</keyword>
<dbReference type="InterPro" id="IPR004109">
    <property type="entry name" value="HepC_NS3_protease"/>
</dbReference>
<evidence type="ECO:0000256" key="6">
    <source>
        <dbReference type="ARBA" id="ARBA00004165"/>
    </source>
</evidence>
<dbReference type="Pfam" id="PF08300">
    <property type="entry name" value="HCV_NS5a_1a"/>
    <property type="match status" value="1"/>
</dbReference>
<evidence type="ECO:0000256" key="1">
    <source>
        <dbReference type="ARBA" id="ARBA00001117"/>
    </source>
</evidence>
<dbReference type="GO" id="GO:0003968">
    <property type="term" value="F:RNA-directed RNA polymerase activity"/>
    <property type="evidence" value="ECO:0007669"/>
    <property type="project" value="UniProtKB-KW"/>
</dbReference>
<evidence type="ECO:0000256" key="17">
    <source>
        <dbReference type="ARBA" id="ARBA00022484"/>
    </source>
</evidence>
<dbReference type="GO" id="GO:0039527">
    <property type="term" value="P:symbiont-mediated suppression of host TRAF-mediated signal transduction"/>
    <property type="evidence" value="ECO:0007669"/>
    <property type="project" value="UniProtKB-KW"/>
</dbReference>
<keyword evidence="26" id="KW-1165">Clathrin-mediated endocytosis of virus by host</keyword>
<evidence type="ECO:0000256" key="55">
    <source>
        <dbReference type="ARBA" id="ARBA00022986"/>
    </source>
</evidence>
<feature type="transmembrane region" description="Helical" evidence="93">
    <location>
        <begin position="718"/>
        <end position="740"/>
    </location>
</feature>
<evidence type="ECO:0000256" key="16">
    <source>
        <dbReference type="ARBA" id="ARBA00022482"/>
    </source>
</evidence>
<dbReference type="InterPro" id="IPR002868">
    <property type="entry name" value="HCV_NS5a"/>
</dbReference>
<keyword evidence="73" id="KW-0922">Interferon antiviral system evasion</keyword>
<evidence type="ECO:0000256" key="21">
    <source>
        <dbReference type="ARBA" id="ARBA00022510"/>
    </source>
</evidence>
<feature type="transmembrane region" description="Helical" evidence="93">
    <location>
        <begin position="1816"/>
        <end position="1840"/>
    </location>
</feature>
<dbReference type="InterPro" id="IPR007094">
    <property type="entry name" value="RNA-dir_pol_PSvirus"/>
</dbReference>